<proteinExistence type="predicted"/>
<organism evidence="1 2">
    <name type="scientific">Digitaria exilis</name>
    <dbReference type="NCBI Taxonomy" id="1010633"/>
    <lineage>
        <taxon>Eukaryota</taxon>
        <taxon>Viridiplantae</taxon>
        <taxon>Streptophyta</taxon>
        <taxon>Embryophyta</taxon>
        <taxon>Tracheophyta</taxon>
        <taxon>Spermatophyta</taxon>
        <taxon>Magnoliopsida</taxon>
        <taxon>Liliopsida</taxon>
        <taxon>Poales</taxon>
        <taxon>Poaceae</taxon>
        <taxon>PACMAD clade</taxon>
        <taxon>Panicoideae</taxon>
        <taxon>Panicodae</taxon>
        <taxon>Paniceae</taxon>
        <taxon>Anthephorinae</taxon>
        <taxon>Digitaria</taxon>
    </lineage>
</organism>
<dbReference type="EMBL" id="JACEFO010001825">
    <property type="protein sequence ID" value="KAF8700758.1"/>
    <property type="molecule type" value="Genomic_DNA"/>
</dbReference>
<dbReference type="AlphaFoldDB" id="A0A835BHC0"/>
<dbReference type="InterPro" id="IPR036397">
    <property type="entry name" value="RNaseH_sf"/>
</dbReference>
<reference evidence="1" key="1">
    <citation type="submission" date="2020-07" db="EMBL/GenBank/DDBJ databases">
        <title>Genome sequence and genetic diversity analysis of an under-domesticated orphan crop, white fonio (Digitaria exilis).</title>
        <authorList>
            <person name="Bennetzen J.L."/>
            <person name="Chen S."/>
            <person name="Ma X."/>
            <person name="Wang X."/>
            <person name="Yssel A.E.J."/>
            <person name="Chaluvadi S.R."/>
            <person name="Johnson M."/>
            <person name="Gangashetty P."/>
            <person name="Hamidou F."/>
            <person name="Sanogo M.D."/>
            <person name="Zwaenepoel A."/>
            <person name="Wallace J."/>
            <person name="Van De Peer Y."/>
            <person name="Van Deynze A."/>
        </authorList>
    </citation>
    <scope>NUCLEOTIDE SEQUENCE</scope>
    <source>
        <tissue evidence="1">Leaves</tissue>
    </source>
</reference>
<name>A0A835BHC0_9POAL</name>
<dbReference type="Proteomes" id="UP000636709">
    <property type="component" value="Unassembled WGS sequence"/>
</dbReference>
<comment type="caution">
    <text evidence="1">The sequence shown here is derived from an EMBL/GenBank/DDBJ whole genome shotgun (WGS) entry which is preliminary data.</text>
</comment>
<keyword evidence="2" id="KW-1185">Reference proteome</keyword>
<gene>
    <name evidence="1" type="ORF">HU200_034114</name>
</gene>
<sequence>MGERAPRTAPPRLGSSALAAADDERQTHARKLSDQAKTGVDTVLLMHVNNKILANIAIKINAMVLNLTFSSTGPPVHYAHKLAHRARLYLAQGSEAATTVSSGGATAPTGGSKQIPEIKDALKRSMFYC</sequence>
<evidence type="ECO:0000313" key="2">
    <source>
        <dbReference type="Proteomes" id="UP000636709"/>
    </source>
</evidence>
<dbReference type="GO" id="GO:0003676">
    <property type="term" value="F:nucleic acid binding"/>
    <property type="evidence" value="ECO:0007669"/>
    <property type="project" value="InterPro"/>
</dbReference>
<protein>
    <submittedName>
        <fullName evidence="1">Uncharacterized protein</fullName>
    </submittedName>
</protein>
<dbReference type="Gene3D" id="3.30.420.10">
    <property type="entry name" value="Ribonuclease H-like superfamily/Ribonuclease H"/>
    <property type="match status" value="1"/>
</dbReference>
<accession>A0A835BHC0</accession>
<evidence type="ECO:0000313" key="1">
    <source>
        <dbReference type="EMBL" id="KAF8700758.1"/>
    </source>
</evidence>